<dbReference type="AlphaFoldDB" id="A0AAV4XR98"/>
<evidence type="ECO:0000313" key="3">
    <source>
        <dbReference type="Proteomes" id="UP001054945"/>
    </source>
</evidence>
<organism evidence="2 3">
    <name type="scientific">Caerostris extrusa</name>
    <name type="common">Bark spider</name>
    <name type="synonym">Caerostris bankana</name>
    <dbReference type="NCBI Taxonomy" id="172846"/>
    <lineage>
        <taxon>Eukaryota</taxon>
        <taxon>Metazoa</taxon>
        <taxon>Ecdysozoa</taxon>
        <taxon>Arthropoda</taxon>
        <taxon>Chelicerata</taxon>
        <taxon>Arachnida</taxon>
        <taxon>Araneae</taxon>
        <taxon>Araneomorphae</taxon>
        <taxon>Entelegynae</taxon>
        <taxon>Araneoidea</taxon>
        <taxon>Araneidae</taxon>
        <taxon>Caerostris</taxon>
    </lineage>
</organism>
<dbReference type="EMBL" id="BPLR01018125">
    <property type="protein sequence ID" value="GIY97168.1"/>
    <property type="molecule type" value="Genomic_DNA"/>
</dbReference>
<keyword evidence="3" id="KW-1185">Reference proteome</keyword>
<protein>
    <submittedName>
        <fullName evidence="2">Uncharacterized protein</fullName>
    </submittedName>
</protein>
<sequence>MEYSSEIRRQFQNIAQESIAPLFNSVFGSSSQSPLVNPFSGIRPPTRITSPGSDMPPERPPLINGKGPVFVEPENAATRSPLFNPGFRPDATYSQGPFPPQSQLPGFLSPKGINSLSNSDFPRKSVVDGRGPVFPPTSPPGGFPLINGKGPVFEPPKKDDKKTS</sequence>
<gene>
    <name evidence="2" type="ORF">CEXT_576811</name>
</gene>
<comment type="caution">
    <text evidence="2">The sequence shown here is derived from an EMBL/GenBank/DDBJ whole genome shotgun (WGS) entry which is preliminary data.</text>
</comment>
<dbReference type="Proteomes" id="UP001054945">
    <property type="component" value="Unassembled WGS sequence"/>
</dbReference>
<reference evidence="2 3" key="1">
    <citation type="submission" date="2021-06" db="EMBL/GenBank/DDBJ databases">
        <title>Caerostris extrusa draft genome.</title>
        <authorList>
            <person name="Kono N."/>
            <person name="Arakawa K."/>
        </authorList>
    </citation>
    <scope>NUCLEOTIDE SEQUENCE [LARGE SCALE GENOMIC DNA]</scope>
</reference>
<accession>A0AAV4XR98</accession>
<evidence type="ECO:0000256" key="1">
    <source>
        <dbReference type="SAM" id="MobiDB-lite"/>
    </source>
</evidence>
<name>A0AAV4XR98_CAEEX</name>
<feature type="compositionally biased region" description="Pro residues" evidence="1">
    <location>
        <begin position="133"/>
        <end position="142"/>
    </location>
</feature>
<feature type="compositionally biased region" description="Basic and acidic residues" evidence="1">
    <location>
        <begin position="155"/>
        <end position="164"/>
    </location>
</feature>
<proteinExistence type="predicted"/>
<evidence type="ECO:0000313" key="2">
    <source>
        <dbReference type="EMBL" id="GIY97168.1"/>
    </source>
</evidence>
<feature type="region of interest" description="Disordered" evidence="1">
    <location>
        <begin position="34"/>
        <end position="164"/>
    </location>
</feature>